<evidence type="ECO:0000256" key="1">
    <source>
        <dbReference type="SAM" id="MobiDB-lite"/>
    </source>
</evidence>
<accession>A0A023EJR2</accession>
<protein>
    <submittedName>
        <fullName evidence="2">Uncharacterized protein</fullName>
    </submittedName>
</protein>
<feature type="region of interest" description="Disordered" evidence="1">
    <location>
        <begin position="101"/>
        <end position="139"/>
    </location>
</feature>
<dbReference type="AlphaFoldDB" id="A0A023EJR2"/>
<dbReference type="EMBL" id="GAPW01004306">
    <property type="protein sequence ID" value="JAC09292.1"/>
    <property type="molecule type" value="mRNA"/>
</dbReference>
<name>A0A023EJR2_AEDAL</name>
<evidence type="ECO:0000313" key="2">
    <source>
        <dbReference type="EMBL" id="JAC09292.1"/>
    </source>
</evidence>
<sequence length="213" mass="23693">MANMGEFKIFPKIIEILRKSNGYESFDRICETLKKEFSSEASTPSHLEQKVSDLINLGCTLGLISGSSDHFKLAVNLSKPEDETFQSRLQILNQELSAIQASNPDSPDANAVASAPAEPMASGSRVRRPDDCGPGWNRRPLAQRQAIAIRRRLAAQEKVRQKMRAARQRRGRSRSRSRSRSGHGHVPEDDGPAREAVRVRPDPVENVLVKLQS</sequence>
<organism evidence="2">
    <name type="scientific">Aedes albopictus</name>
    <name type="common">Asian tiger mosquito</name>
    <name type="synonym">Stegomyia albopicta</name>
    <dbReference type="NCBI Taxonomy" id="7160"/>
    <lineage>
        <taxon>Eukaryota</taxon>
        <taxon>Metazoa</taxon>
        <taxon>Ecdysozoa</taxon>
        <taxon>Arthropoda</taxon>
        <taxon>Hexapoda</taxon>
        <taxon>Insecta</taxon>
        <taxon>Pterygota</taxon>
        <taxon>Neoptera</taxon>
        <taxon>Endopterygota</taxon>
        <taxon>Diptera</taxon>
        <taxon>Nematocera</taxon>
        <taxon>Culicoidea</taxon>
        <taxon>Culicidae</taxon>
        <taxon>Culicinae</taxon>
        <taxon>Aedini</taxon>
        <taxon>Aedes</taxon>
        <taxon>Stegomyia</taxon>
    </lineage>
</organism>
<feature type="compositionally biased region" description="Basic and acidic residues" evidence="1">
    <location>
        <begin position="185"/>
        <end position="203"/>
    </location>
</feature>
<feature type="compositionally biased region" description="Basic residues" evidence="1">
    <location>
        <begin position="161"/>
        <end position="183"/>
    </location>
</feature>
<dbReference type="VEuPathDB" id="VectorBase:AALFPA_057088"/>
<dbReference type="VEuPathDB" id="VectorBase:AALC636_034939"/>
<proteinExistence type="evidence at transcript level"/>
<reference evidence="2" key="1">
    <citation type="journal article" date="2014" name="PLoS Negl. Trop. Dis.">
        <title>Identification and characterization of seminal fluid proteins in the Asian tiger mosquito, Aedes albopictus.</title>
        <authorList>
            <person name="Boes K.E."/>
            <person name="Ribeiro J.M."/>
            <person name="Wong A."/>
            <person name="Harrington L.C."/>
            <person name="Wolfner M.F."/>
            <person name="Sirot L.K."/>
        </authorList>
    </citation>
    <scope>NUCLEOTIDE SEQUENCE</scope>
    <source>
        <tissue evidence="2">Reproductive organs</tissue>
    </source>
</reference>
<feature type="region of interest" description="Disordered" evidence="1">
    <location>
        <begin position="154"/>
        <end position="213"/>
    </location>
</feature>